<name>A0AAV0UPS9_HYABA</name>
<evidence type="ECO:0000313" key="3">
    <source>
        <dbReference type="Proteomes" id="UP001162031"/>
    </source>
</evidence>
<protein>
    <recommendedName>
        <fullName evidence="4">BZIP domain-containing protein</fullName>
    </recommendedName>
</protein>
<evidence type="ECO:0000313" key="2">
    <source>
        <dbReference type="EMBL" id="CAI5738869.1"/>
    </source>
</evidence>
<reference evidence="2" key="1">
    <citation type="submission" date="2022-12" db="EMBL/GenBank/DDBJ databases">
        <authorList>
            <person name="Webb A."/>
        </authorList>
    </citation>
    <scope>NUCLEOTIDE SEQUENCE</scope>
    <source>
        <strain evidence="2">Hp1</strain>
    </source>
</reference>
<evidence type="ECO:0000256" key="1">
    <source>
        <dbReference type="SAM" id="Coils"/>
    </source>
</evidence>
<keyword evidence="3" id="KW-1185">Reference proteome</keyword>
<organism evidence="2 3">
    <name type="scientific">Hyaloperonospora brassicae</name>
    <name type="common">Brassica downy mildew</name>
    <name type="synonym">Peronospora brassicae</name>
    <dbReference type="NCBI Taxonomy" id="162125"/>
    <lineage>
        <taxon>Eukaryota</taxon>
        <taxon>Sar</taxon>
        <taxon>Stramenopiles</taxon>
        <taxon>Oomycota</taxon>
        <taxon>Peronosporomycetes</taxon>
        <taxon>Peronosporales</taxon>
        <taxon>Peronosporaceae</taxon>
        <taxon>Hyaloperonospora</taxon>
    </lineage>
</organism>
<proteinExistence type="predicted"/>
<dbReference type="EMBL" id="CANTFL010001401">
    <property type="protein sequence ID" value="CAI5738869.1"/>
    <property type="molecule type" value="Genomic_DNA"/>
</dbReference>
<dbReference type="AlphaFoldDB" id="A0AAV0UPS9"/>
<accession>A0AAV0UPS9</accession>
<dbReference type="Proteomes" id="UP001162031">
    <property type="component" value="Unassembled WGS sequence"/>
</dbReference>
<sequence>MDTCILHQPSSRVLSETSIANVVSQRDSSFGDTAEVPGGYATHRDFQWSSGVAVQASHASVEGHYQDVEHWHQEDQVHASHGSTLCLDRKRNRHEVCGLRIPASMLSSAARTNAAVAKMSSRVALYQASMQDWFIDHEKQQREIRRTRQIKYRQKQQDNMAALEDSIHQIQLDISKLDQRRRAFATAIPTEMTLWNVAVDYFRLFRFGRQPIERAEKLSTSPMSTPSVQLDFLRSTMAPDVLYNDGSGVEAIMSSWKHFSLCFRDAEVDLTGLEKSGVDTLIASTTTAFCIDQQTLTRVFPHLCGEGAGRVELQLADKLLGRAVVMRGLTRFEWDIGYGRVTRMTTESDLLTPMLELLGTLEDVVLVCGKALVSLNLN</sequence>
<keyword evidence="1" id="KW-0175">Coiled coil</keyword>
<feature type="coiled-coil region" evidence="1">
    <location>
        <begin position="153"/>
        <end position="180"/>
    </location>
</feature>
<gene>
    <name evidence="2" type="ORF">HBR001_LOCUS7629</name>
</gene>
<evidence type="ECO:0008006" key="4">
    <source>
        <dbReference type="Google" id="ProtNLM"/>
    </source>
</evidence>
<comment type="caution">
    <text evidence="2">The sequence shown here is derived from an EMBL/GenBank/DDBJ whole genome shotgun (WGS) entry which is preliminary data.</text>
</comment>